<dbReference type="InterPro" id="IPR036515">
    <property type="entry name" value="Transposase_17_sf"/>
</dbReference>
<accession>A0A3B1DJM7</accession>
<dbReference type="GO" id="GO:0006313">
    <property type="term" value="P:DNA transposition"/>
    <property type="evidence" value="ECO:0007669"/>
    <property type="project" value="InterPro"/>
</dbReference>
<dbReference type="EMBL" id="UOGK01000047">
    <property type="protein sequence ID" value="VAX36264.1"/>
    <property type="molecule type" value="Genomic_DNA"/>
</dbReference>
<dbReference type="InterPro" id="IPR002686">
    <property type="entry name" value="Transposase_17"/>
</dbReference>
<dbReference type="Gene3D" id="3.30.70.1290">
    <property type="entry name" value="Transposase IS200-like"/>
    <property type="match status" value="1"/>
</dbReference>
<evidence type="ECO:0000313" key="2">
    <source>
        <dbReference type="EMBL" id="VAX36264.1"/>
    </source>
</evidence>
<dbReference type="PANTHER" id="PTHR36966">
    <property type="entry name" value="REP-ASSOCIATED TYROSINE TRANSPOSASE"/>
    <property type="match status" value="1"/>
</dbReference>
<dbReference type="GO" id="GO:0009143">
    <property type="term" value="P:nucleoside triphosphate catabolic process"/>
    <property type="evidence" value="ECO:0007669"/>
    <property type="project" value="InterPro"/>
</dbReference>
<keyword evidence="2" id="KW-0378">Hydrolase</keyword>
<feature type="domain" description="Transposase IS200-like" evidence="1">
    <location>
        <begin position="54"/>
        <end position="170"/>
    </location>
</feature>
<feature type="non-terminal residue" evidence="2">
    <location>
        <position position="1"/>
    </location>
</feature>
<reference evidence="2" key="1">
    <citation type="submission" date="2018-06" db="EMBL/GenBank/DDBJ databases">
        <authorList>
            <person name="Zhirakovskaya E."/>
        </authorList>
    </citation>
    <scope>NUCLEOTIDE SEQUENCE</scope>
</reference>
<dbReference type="InterPro" id="IPR029001">
    <property type="entry name" value="ITPase-like_fam"/>
</dbReference>
<protein>
    <submittedName>
        <fullName evidence="2">Nucleoside 5-triphosphatase RdgB (DHAPTP, dITP, XTP-specific)</fullName>
        <ecNumber evidence="2">3.6.1.66</ecNumber>
    </submittedName>
</protein>
<evidence type="ECO:0000259" key="1">
    <source>
        <dbReference type="SMART" id="SM01321"/>
    </source>
</evidence>
<dbReference type="PANTHER" id="PTHR36966:SF1">
    <property type="entry name" value="REP-ASSOCIATED TYROSINE TRANSPOSASE"/>
    <property type="match status" value="1"/>
</dbReference>
<dbReference type="InterPro" id="IPR052715">
    <property type="entry name" value="RAYT_transposase"/>
</dbReference>
<dbReference type="InterPro" id="IPR002637">
    <property type="entry name" value="RdgB/HAM1"/>
</dbReference>
<dbReference type="SMART" id="SM01321">
    <property type="entry name" value="Y1_Tnp"/>
    <property type="match status" value="1"/>
</dbReference>
<dbReference type="AlphaFoldDB" id="A0A3B1DJM7"/>
<dbReference type="GO" id="GO:0004803">
    <property type="term" value="F:transposase activity"/>
    <property type="evidence" value="ECO:0007669"/>
    <property type="project" value="InterPro"/>
</dbReference>
<dbReference type="Gene3D" id="3.90.950.10">
    <property type="match status" value="1"/>
</dbReference>
<dbReference type="SUPFAM" id="SSF52972">
    <property type="entry name" value="ITPase-like"/>
    <property type="match status" value="1"/>
</dbReference>
<organism evidence="2">
    <name type="scientific">hydrothermal vent metagenome</name>
    <dbReference type="NCBI Taxonomy" id="652676"/>
    <lineage>
        <taxon>unclassified sequences</taxon>
        <taxon>metagenomes</taxon>
        <taxon>ecological metagenomes</taxon>
    </lineage>
</organism>
<proteinExistence type="predicted"/>
<dbReference type="Pfam" id="PF01725">
    <property type="entry name" value="Ham1p_like"/>
    <property type="match status" value="1"/>
</dbReference>
<sequence>PLSPEQRTARFVCVMALAAPPPSGDTHPGGTPSQWQTRRVVKKRHTDLLPHWEQDGAIYSITFCLLKGTLSDSERQLVLDACLHWHPSRLRVHIAVVMPDHVHMLFTPQRQADGHWPSLAWAMQSIKGFTGRRINELRGCTGRLWLDEYFDHIVRDEREYFEVLRYFADNPVRQKLAEHWLEYPFVGGEVVERHQTRGLKIPAPREGETRGLKGPAPAGWEDSAPSLNPRVLAITRGTFEGRIGLPGDVPRGENGFGYDPLFLVGPEFVRTSAELEPSEKNRLSHRGDAAAKMLAQLRLLRTRKLE</sequence>
<name>A0A3B1DJM7_9ZZZZ</name>
<dbReference type="EC" id="3.6.1.66" evidence="2"/>
<dbReference type="GO" id="GO:0043565">
    <property type="term" value="F:sequence-specific DNA binding"/>
    <property type="evidence" value="ECO:0007669"/>
    <property type="project" value="TreeGrafter"/>
</dbReference>
<dbReference type="GO" id="GO:0036220">
    <property type="term" value="F:ITP diphosphatase activity"/>
    <property type="evidence" value="ECO:0007669"/>
    <property type="project" value="UniProtKB-EC"/>
</dbReference>
<dbReference type="SUPFAM" id="SSF143422">
    <property type="entry name" value="Transposase IS200-like"/>
    <property type="match status" value="1"/>
</dbReference>
<gene>
    <name evidence="2" type="ORF">MNBD_PLANCTO03-1049</name>
</gene>